<dbReference type="EMBL" id="JANSHE010001075">
    <property type="protein sequence ID" value="KAJ3004788.1"/>
    <property type="molecule type" value="Genomic_DNA"/>
</dbReference>
<proteinExistence type="predicted"/>
<accession>A0ACC1PXD7</accession>
<evidence type="ECO:0000313" key="1">
    <source>
        <dbReference type="EMBL" id="KAJ3004788.1"/>
    </source>
</evidence>
<protein>
    <submittedName>
        <fullName evidence="1">Uncharacterized protein</fullName>
    </submittedName>
</protein>
<dbReference type="Proteomes" id="UP001144978">
    <property type="component" value="Unassembled WGS sequence"/>
</dbReference>
<comment type="caution">
    <text evidence="1">The sequence shown here is derived from an EMBL/GenBank/DDBJ whole genome shotgun (WGS) entry which is preliminary data.</text>
</comment>
<gene>
    <name evidence="1" type="ORF">NUW54_g4645</name>
</gene>
<name>A0ACC1PXD7_9APHY</name>
<organism evidence="1 2">
    <name type="scientific">Trametes sanguinea</name>
    <dbReference type="NCBI Taxonomy" id="158606"/>
    <lineage>
        <taxon>Eukaryota</taxon>
        <taxon>Fungi</taxon>
        <taxon>Dikarya</taxon>
        <taxon>Basidiomycota</taxon>
        <taxon>Agaricomycotina</taxon>
        <taxon>Agaricomycetes</taxon>
        <taxon>Polyporales</taxon>
        <taxon>Polyporaceae</taxon>
        <taxon>Trametes</taxon>
    </lineage>
</organism>
<evidence type="ECO:0000313" key="2">
    <source>
        <dbReference type="Proteomes" id="UP001144978"/>
    </source>
</evidence>
<keyword evidence="2" id="KW-1185">Reference proteome</keyword>
<sequence length="354" mass="38742">MPVISAPATVLVTGANGYIGLWTVLQLLSRGYHVRGTVRSASKVDALESLVARKQPQAKDRFQGFVVEDISADGAFDEALTGADGAIHTASPVSPDSDEPEAYSGPAVQGTVSILESALRSPSVKRVVIVSSMAATASAFVAPARTYTEEDWNEQAITIVEEQGKDALSMLKYDASKVLAERAAWDFYEKNKSEAKYDLTMINPSWVFGPLADDTLPSPASLPATPSHLYNMLFARPAPKERFPECTNFVHVWDVAEMLIRALEVPEAGNERIISNAFVSTWAQWLHANQTLNLVPALDKVDPEEAARPCPPHVYFANDKSKRIFGIEYRGVPETLADIVNDFRARGWLKHLDA</sequence>
<reference evidence="1" key="1">
    <citation type="submission" date="2022-08" db="EMBL/GenBank/DDBJ databases">
        <title>Genome Sequence of Pycnoporus sanguineus.</title>
        <authorList>
            <person name="Buettner E."/>
        </authorList>
    </citation>
    <scope>NUCLEOTIDE SEQUENCE</scope>
    <source>
        <strain evidence="1">CG-C14</strain>
    </source>
</reference>